<gene>
    <name evidence="4" type="ORF">H8S33_09815</name>
</gene>
<evidence type="ECO:0000256" key="1">
    <source>
        <dbReference type="SAM" id="MobiDB-lite"/>
    </source>
</evidence>
<protein>
    <submittedName>
        <fullName evidence="4">DUF4430 domain-containing protein</fullName>
    </submittedName>
</protein>
<feature type="compositionally biased region" description="Low complexity" evidence="1">
    <location>
        <begin position="37"/>
        <end position="47"/>
    </location>
</feature>
<feature type="signal peptide" evidence="2">
    <location>
        <begin position="1"/>
        <end position="19"/>
    </location>
</feature>
<feature type="domain" description="Transcobalamin-like C-terminal" evidence="3">
    <location>
        <begin position="78"/>
        <end position="143"/>
    </location>
</feature>
<evidence type="ECO:0000313" key="5">
    <source>
        <dbReference type="Proteomes" id="UP000637359"/>
    </source>
</evidence>
<dbReference type="AlphaFoldDB" id="A0A923RKB4"/>
<dbReference type="Proteomes" id="UP000637359">
    <property type="component" value="Unassembled WGS sequence"/>
</dbReference>
<feature type="region of interest" description="Disordered" evidence="1">
    <location>
        <begin position="25"/>
        <end position="54"/>
    </location>
</feature>
<keyword evidence="2" id="KW-0732">Signal</keyword>
<organism evidence="4 5">
    <name type="scientific">Ornithinibacillus hominis</name>
    <dbReference type="NCBI Taxonomy" id="2763055"/>
    <lineage>
        <taxon>Bacteria</taxon>
        <taxon>Bacillati</taxon>
        <taxon>Bacillota</taxon>
        <taxon>Bacilli</taxon>
        <taxon>Bacillales</taxon>
        <taxon>Bacillaceae</taxon>
        <taxon>Ornithinibacillus</taxon>
    </lineage>
</organism>
<comment type="caution">
    <text evidence="4">The sequence shown here is derived from an EMBL/GenBank/DDBJ whole genome shotgun (WGS) entry which is preliminary data.</text>
</comment>
<dbReference type="InterPro" id="IPR027954">
    <property type="entry name" value="Transcobalamin-like_C"/>
</dbReference>
<proteinExistence type="predicted"/>
<dbReference type="Pfam" id="PF14478">
    <property type="entry name" value="DUF4430"/>
    <property type="match status" value="1"/>
</dbReference>
<feature type="chain" id="PRO_5038600248" evidence="2">
    <location>
        <begin position="20"/>
        <end position="146"/>
    </location>
</feature>
<keyword evidence="5" id="KW-1185">Reference proteome</keyword>
<evidence type="ECO:0000313" key="4">
    <source>
        <dbReference type="EMBL" id="MBC5637102.1"/>
    </source>
</evidence>
<accession>A0A923RKB4</accession>
<evidence type="ECO:0000259" key="3">
    <source>
        <dbReference type="Pfam" id="PF14478"/>
    </source>
</evidence>
<sequence>MKSLLLKLFTVLVALVVLAACGNDESSDNATQNQTPNENQANTTETSEQQEEATVKIVLSKDKEAEILEEKEVEINEGDILLDVMKENFNAEDKDGFITSLEGLDYDEENSMSWMFSINGESSLVGAGEVELKDGDVVNFDYQSWE</sequence>
<dbReference type="RefSeq" id="WP_186869813.1">
    <property type="nucleotide sequence ID" value="NZ_JACOOL010000006.1"/>
</dbReference>
<evidence type="ECO:0000256" key="2">
    <source>
        <dbReference type="SAM" id="SignalP"/>
    </source>
</evidence>
<reference evidence="4" key="1">
    <citation type="submission" date="2020-08" db="EMBL/GenBank/DDBJ databases">
        <title>Genome public.</title>
        <authorList>
            <person name="Liu C."/>
            <person name="Sun Q."/>
        </authorList>
    </citation>
    <scope>NUCLEOTIDE SEQUENCE</scope>
    <source>
        <strain evidence="4">BX22</strain>
    </source>
</reference>
<dbReference type="PROSITE" id="PS51257">
    <property type="entry name" value="PROKAR_LIPOPROTEIN"/>
    <property type="match status" value="1"/>
</dbReference>
<dbReference type="Gene3D" id="2.170.130.30">
    <property type="match status" value="1"/>
</dbReference>
<dbReference type="EMBL" id="JACOOL010000006">
    <property type="protein sequence ID" value="MBC5637102.1"/>
    <property type="molecule type" value="Genomic_DNA"/>
</dbReference>
<name>A0A923RKB4_9BACI</name>